<feature type="domain" description="GmrSD restriction endonucleases N-terminal" evidence="1">
    <location>
        <begin position="13"/>
        <end position="167"/>
    </location>
</feature>
<dbReference type="PANTHER" id="PTHR39639">
    <property type="entry name" value="CHROMOSOME 16, WHOLE GENOME SHOTGUN SEQUENCE"/>
    <property type="match status" value="1"/>
</dbReference>
<dbReference type="InterPro" id="IPR004919">
    <property type="entry name" value="GmrSD_N"/>
</dbReference>
<keyword evidence="3" id="KW-1185">Reference proteome</keyword>
<dbReference type="CDD" id="cd16387">
    <property type="entry name" value="ParB_N_Srx"/>
    <property type="match status" value="1"/>
</dbReference>
<evidence type="ECO:0000259" key="1">
    <source>
        <dbReference type="Pfam" id="PF03235"/>
    </source>
</evidence>
<dbReference type="AlphaFoldDB" id="A0A926QMK3"/>
<organism evidence="2 3">
    <name type="scientific">Paenibacillus sedimenti</name>
    <dbReference type="NCBI Taxonomy" id="2770274"/>
    <lineage>
        <taxon>Bacteria</taxon>
        <taxon>Bacillati</taxon>
        <taxon>Bacillota</taxon>
        <taxon>Bacilli</taxon>
        <taxon>Bacillales</taxon>
        <taxon>Paenibacillaceae</taxon>
        <taxon>Paenibacillus</taxon>
    </lineage>
</organism>
<evidence type="ECO:0000313" key="2">
    <source>
        <dbReference type="EMBL" id="MBD0384745.1"/>
    </source>
</evidence>
<dbReference type="Pfam" id="PF03235">
    <property type="entry name" value="GmrSD_N"/>
    <property type="match status" value="1"/>
</dbReference>
<dbReference type="RefSeq" id="WP_188178504.1">
    <property type="nucleotide sequence ID" value="NZ_JACVVD010000025.1"/>
</dbReference>
<dbReference type="EMBL" id="JACVVD010000025">
    <property type="protein sequence ID" value="MBD0384745.1"/>
    <property type="molecule type" value="Genomic_DNA"/>
</dbReference>
<accession>A0A926QMK3</accession>
<sequence length="241" mass="28543">MKNVHRVFTIKELYHYLKEGKFTINRDYQRKLFWNQEHKDKLYDSILKGFPITSIILAKIKEDSYQIVDGMQRLDAIFDFLERKILFNKNSELSLYFHPEVSRNLGVHIDSTTTSHNSITYDEAQIILNFEIDIIICSLKNIEDINGVFLRINSFGESLNPQEIRQAGNQTVFARLTKGFGSFWTVRRICCWYYSGEKWNHYRRGICRTGLLLRCRDRQSNNIHHKYHGAARDFLSDGEYL</sequence>
<protein>
    <submittedName>
        <fullName evidence="2">DUF262 domain-containing protein</fullName>
    </submittedName>
</protein>
<comment type="caution">
    <text evidence="2">The sequence shown here is derived from an EMBL/GenBank/DDBJ whole genome shotgun (WGS) entry which is preliminary data.</text>
</comment>
<gene>
    <name evidence="2" type="ORF">ICC18_32470</name>
</gene>
<dbReference type="PANTHER" id="PTHR39639:SF1">
    <property type="entry name" value="DUF262 DOMAIN-CONTAINING PROTEIN"/>
    <property type="match status" value="1"/>
</dbReference>
<reference evidence="2" key="1">
    <citation type="submission" date="2020-09" db="EMBL/GenBank/DDBJ databases">
        <title>Draft Genome Sequence of Paenibacillus sp. WST5.</title>
        <authorList>
            <person name="Bao Z."/>
        </authorList>
    </citation>
    <scope>NUCLEOTIDE SEQUENCE</scope>
    <source>
        <strain evidence="2">WST5</strain>
    </source>
</reference>
<proteinExistence type="predicted"/>
<name>A0A926QMK3_9BACL</name>
<dbReference type="Proteomes" id="UP000650466">
    <property type="component" value="Unassembled WGS sequence"/>
</dbReference>
<evidence type="ECO:0000313" key="3">
    <source>
        <dbReference type="Proteomes" id="UP000650466"/>
    </source>
</evidence>